<keyword evidence="8 33" id="KW-1170">Fusion of virus membrane with host endosomal membrane</keyword>
<feature type="region of interest" description="MPER; binding to GalCer" evidence="33">
    <location>
        <begin position="669"/>
        <end position="690"/>
    </location>
</feature>
<keyword evidence="31 33" id="KW-1160">Virus entry into host cell</keyword>
<evidence type="ECO:0000256" key="31">
    <source>
        <dbReference type="ARBA" id="ARBA00023296"/>
    </source>
</evidence>
<evidence type="ECO:0000256" key="8">
    <source>
        <dbReference type="ARBA" id="ARBA00022510"/>
    </source>
</evidence>
<dbReference type="FunFam" id="1.10.287.210:FF:000001">
    <property type="entry name" value="Envelope glycoprotein gp160"/>
    <property type="match status" value="1"/>
</dbReference>
<dbReference type="EMBL" id="DQ410249">
    <property type="protein sequence ID" value="ABE03272.1"/>
    <property type="molecule type" value="Genomic_DNA"/>
</dbReference>
<keyword evidence="19 33" id="KW-1043">Host membrane</keyword>
<gene>
    <name evidence="33 38" type="primary">env</name>
</gene>
<comment type="caution">
    <text evidence="33">Lacks conserved residue(s) required for the propagation of feature annotation.</text>
</comment>
<comment type="PTM">
    <text evidence="33">Palmitoylation of the transmembrane protein and of Env polyprotein (prior to its proteolytic cleavage) is essential for their association with host cell membrane lipid rafts. Palmitoylation is therefore required for envelope trafficking to classical lipid rafts, but not for viral replication.</text>
</comment>
<evidence type="ECO:0000256" key="22">
    <source>
        <dbReference type="ARBA" id="ARBA00022989"/>
    </source>
</evidence>
<dbReference type="SUPFAM" id="SSF58069">
    <property type="entry name" value="Virus ectodomain"/>
    <property type="match status" value="1"/>
</dbReference>
<comment type="subcellular location">
    <subcellularLocation>
        <location evidence="3">Host cell membrane</location>
        <topology evidence="3">Peripheral membrane protein</topology>
    </subcellularLocation>
    <subcellularLocation>
        <location evidence="1">Host cell membrane</location>
        <topology evidence="1">Single-pass type I membrane protein</topology>
    </subcellularLocation>
    <subcellularLocation>
        <location evidence="2">Host endosome membrane</location>
        <topology evidence="2">Peripheral membrane protein</topology>
    </subcellularLocation>
    <subcellularLocation>
        <location evidence="5">Host endosome membrane</location>
        <topology evidence="5">Single-pass type I membrane protein</topology>
    </subcellularLocation>
    <subcellularLocation>
        <location evidence="6">Virion membrane</location>
        <topology evidence="6">Peripheral membrane protein</topology>
    </subcellularLocation>
    <subcellularLocation>
        <location evidence="4">Virion membrane</location>
        <topology evidence="4">Single-pass type I membrane protein</topology>
    </subcellularLocation>
</comment>
<evidence type="ECO:0000256" key="21">
    <source>
        <dbReference type="ARBA" id="ARBA00022890"/>
    </source>
</evidence>
<dbReference type="GO" id="GO:0039654">
    <property type="term" value="P:fusion of virus membrane with host endosome membrane"/>
    <property type="evidence" value="ECO:0007669"/>
    <property type="project" value="UniProtKB-UniRule"/>
</dbReference>
<dbReference type="GO" id="GO:0075512">
    <property type="term" value="P:clathrin-dependent endocytosis of virus by host cell"/>
    <property type="evidence" value="ECO:0007669"/>
    <property type="project" value="UniProtKB-UniRule"/>
</dbReference>
<evidence type="ECO:0000256" key="11">
    <source>
        <dbReference type="ARBA" id="ARBA00022581"/>
    </source>
</evidence>
<evidence type="ECO:0000256" key="30">
    <source>
        <dbReference type="ARBA" id="ARBA00023288"/>
    </source>
</evidence>
<evidence type="ECO:0000256" key="3">
    <source>
        <dbReference type="ARBA" id="ARBA00004505"/>
    </source>
</evidence>
<dbReference type="Pfam" id="PF00517">
    <property type="entry name" value="GP41"/>
    <property type="match status" value="1"/>
</dbReference>
<dbReference type="Gene3D" id="2.170.40.20">
    <property type="entry name" value="Human immunodeficiency virus 1, Gp160, envelope glycoprotein"/>
    <property type="match status" value="2"/>
</dbReference>
<evidence type="ECO:0000256" key="29">
    <source>
        <dbReference type="ARBA" id="ARBA00023280"/>
    </source>
</evidence>
<evidence type="ECO:0000256" key="35">
    <source>
        <dbReference type="SAM" id="MobiDB-lite"/>
    </source>
</evidence>
<dbReference type="InterPro" id="IPR000777">
    <property type="entry name" value="HIV1_Gp120"/>
</dbReference>
<organism evidence="38">
    <name type="scientific">Human immunodeficiency virus type 1</name>
    <name type="common">HIV-1</name>
    <dbReference type="NCBI Taxonomy" id="11676"/>
    <lineage>
        <taxon>Viruses</taxon>
        <taxon>Riboviria</taxon>
        <taxon>Pararnavirae</taxon>
        <taxon>Artverviricota</taxon>
        <taxon>Revtraviricetes</taxon>
        <taxon>Ortervirales</taxon>
        <taxon>Retroviridae</taxon>
        <taxon>Orthoretrovirinae</taxon>
        <taxon>Lentivirus</taxon>
        <taxon>Lentivirus humimdef1</taxon>
    </lineage>
</organism>
<keyword evidence="17 33" id="KW-1161">Viral attachment to host cell</keyword>
<comment type="domain">
    <text evidence="33">The YXXL motif is involved in determining the exact site of viral release at the surface of infected mononuclear cells and promotes endocytosis. YXXL and di-leucine endocytosis motifs interact directly or indirectly with the clathrin adapter complexes, opperate independently, and their activities are not additive.</text>
</comment>
<feature type="coiled-coil region" evidence="33">
    <location>
        <begin position="640"/>
        <end position="674"/>
    </location>
</feature>
<dbReference type="FunFam" id="1.20.5.490:FF:000001">
    <property type="entry name" value="Envelope glycoprotein gp160"/>
    <property type="match status" value="1"/>
</dbReference>
<dbReference type="InterPro" id="IPR036377">
    <property type="entry name" value="Gp120_core_sf"/>
</dbReference>
<keyword evidence="26 33" id="KW-0564">Palmitate</keyword>
<keyword evidence="22 33" id="KW-1133">Transmembrane helix</keyword>
<dbReference type="GO" id="GO:0019062">
    <property type="term" value="P:virion attachment to host cell"/>
    <property type="evidence" value="ECO:0007669"/>
    <property type="project" value="UniProtKB-UniRule"/>
</dbReference>
<evidence type="ECO:0000256" key="10">
    <source>
        <dbReference type="ARBA" id="ARBA00022570"/>
    </source>
</evidence>
<dbReference type="GO" id="GO:0019082">
    <property type="term" value="P:viral protein processing"/>
    <property type="evidence" value="ECO:0007669"/>
    <property type="project" value="UniProtKB-UniRule"/>
</dbReference>
<dbReference type="GO" id="GO:1903911">
    <property type="term" value="P:positive regulation of receptor clustering"/>
    <property type="evidence" value="ECO:0007669"/>
    <property type="project" value="UniProtKB-UniRule"/>
</dbReference>
<evidence type="ECO:0000256" key="14">
    <source>
        <dbReference type="ARBA" id="ARBA00022692"/>
    </source>
</evidence>
<comment type="subcellular location">
    <molecule>Surface protein gp120</molecule>
    <subcellularLocation>
        <location evidence="33">Virion membrane</location>
        <topology evidence="33">Peripheral membrane protein</topology>
    </subcellularLocation>
    <subcellularLocation>
        <location evidence="33">Host cell membrane</location>
        <topology evidence="33">Peripheral membrane protein</topology>
    </subcellularLocation>
    <subcellularLocation>
        <location evidence="33">Host endosome membrane</location>
        <topology evidence="33">Single-pass type I membrane protein</topology>
    </subcellularLocation>
    <text evidence="33">The surface protein is not anchored to the viral envelope, but associates with the extravirion surface through its binding to TM. It is probably concentrated at the site of budding and incorporated into the virions possibly by contacts between the cytoplasmic tail of Env and the N-terminus of Gag.</text>
</comment>
<feature type="region of interest" description="Disordered" evidence="35">
    <location>
        <begin position="727"/>
        <end position="751"/>
    </location>
</feature>
<feature type="topological domain" description="Cytoplasmic" evidence="33">
    <location>
        <begin position="713"/>
        <end position="863"/>
    </location>
</feature>
<evidence type="ECO:0000256" key="25">
    <source>
        <dbReference type="ARBA" id="ARBA00023136"/>
    </source>
</evidence>
<feature type="short sequence motif" description="Di-leucine internalization motif" evidence="33">
    <location>
        <begin position="862"/>
        <end position="863"/>
    </location>
</feature>
<feature type="site" description="Cleavage; by host furin" evidence="33">
    <location>
        <begin position="518"/>
        <end position="519"/>
    </location>
</feature>
<protein>
    <recommendedName>
        <fullName evidence="33">Envelope glycoprotein gp160</fullName>
    </recommendedName>
    <alternativeName>
        <fullName evidence="33">Env polyprotein</fullName>
    </alternativeName>
    <component>
        <recommendedName>
            <fullName evidence="33">Surface protein gp120</fullName>
            <shortName evidence="33">SU</shortName>
        </recommendedName>
        <alternativeName>
            <fullName evidence="33">Glycoprotein 120</fullName>
            <shortName evidence="33">gp120</shortName>
        </alternativeName>
    </component>
    <component>
        <recommendedName>
            <fullName evidence="33">Transmembrane protein gp41</fullName>
            <shortName evidence="33">TM</shortName>
        </recommendedName>
        <alternativeName>
            <fullName evidence="33">Glycoprotein 41</fullName>
            <shortName evidence="33">gp41</shortName>
        </alternativeName>
    </component>
</protein>
<keyword evidence="28 33" id="KW-0325">Glycoprotein</keyword>
<keyword evidence="24 33" id="KW-0175">Coiled coil</keyword>
<feature type="domain" description="Retroviral envelope protein GP41-like" evidence="37">
    <location>
        <begin position="537"/>
        <end position="726"/>
    </location>
</feature>
<dbReference type="Pfam" id="PF00516">
    <property type="entry name" value="GP120"/>
    <property type="match status" value="1"/>
</dbReference>
<dbReference type="GO" id="GO:0020002">
    <property type="term" value="C:host cell plasma membrane"/>
    <property type="evidence" value="ECO:0007669"/>
    <property type="project" value="UniProtKB-SubCell"/>
</dbReference>
<dbReference type="FunFam" id="2.170.40.20:FF:000001">
    <property type="entry name" value="Envelope glycoprotein gp160"/>
    <property type="match status" value="1"/>
</dbReference>
<keyword evidence="12 33" id="KW-1162">Viral penetration into host cytoplasm</keyword>
<evidence type="ECO:0000256" key="33">
    <source>
        <dbReference type="HAMAP-Rule" id="MF_04083"/>
    </source>
</evidence>
<comment type="domain">
    <text evidence="33">The membrane proximal external region (MPER) present in gp41 is a tryptophan-rich region recognized by the antibodies 2F5, Z13, and 4E10. MPER seems to play a role in fusion.</text>
</comment>
<feature type="disulfide bond" evidence="33">
    <location>
        <begin position="242"/>
        <end position="253"/>
    </location>
</feature>
<keyword evidence="27 33" id="KW-1015">Disulfide bond</keyword>
<evidence type="ECO:0000256" key="5">
    <source>
        <dbReference type="ARBA" id="ARBA00004578"/>
    </source>
</evidence>
<evidence type="ECO:0000259" key="37">
    <source>
        <dbReference type="Pfam" id="PF00517"/>
    </source>
</evidence>
<comment type="PTM">
    <text evidence="33">Highly glycosylated by host. The high number of glycan on the protein is reffered to as 'glycan shield' because it contributes to hide protein sequence from adaptive immune system.</text>
</comment>
<keyword evidence="10 33" id="KW-1165">Clathrin-mediated endocytosis of virus by host</keyword>
<dbReference type="GO" id="GO:0019064">
    <property type="term" value="P:fusion of virus membrane with host plasma membrane"/>
    <property type="evidence" value="ECO:0007669"/>
    <property type="project" value="UniProtKB-UniRule"/>
</dbReference>
<feature type="disulfide bond" evidence="33">
    <location>
        <begin position="54"/>
        <end position="74"/>
    </location>
</feature>
<comment type="subunit">
    <text evidence="33">The mature envelope protein (Env) consists of a homotrimer of non-covalently associated gp120-gp41 heterodimers. The resulting complex protrudes from the virus surface as a spike. There seems to be as few as 10 spikes on the average virion. Surface protein gp120 interacts with host CD4, CCR5 and CXCR4. Gp120 also interacts with the C-type lectins CD209/DC-SIGN and CLEC4M/DC-SIGNR (collectively referred to as DC-SIGN(R)). Gp120 and gp41 interact with GalCer. Gp120 interacts with host ITGA4/ITGB7 complex; on CD4+ T-cells, this interaction results in rapid activation of integrin ITGAL/LFA-1, which facilitates efficient cell-to-cell spreading of HIV-1. Gp120 interacts with cell-associated heparan sulfate; this interaction increases virus infectivity on permissive cells and may be involved in infection of CD4- cells.</text>
</comment>
<evidence type="ECO:0000256" key="26">
    <source>
        <dbReference type="ARBA" id="ARBA00023139"/>
    </source>
</evidence>
<comment type="function">
    <text evidence="33">Surface protein gp120: Attaches the virus to the host lymphoid cell by binding to the primary receptor CD4. This interaction induces a structural rearrangement creating a high affinity binding site for a chemokine coreceptor like CXCR4 and/or CCR5. Acts as a ligand for CD209/DC-SIGN and CLEC4M/DC-SIGNR, which are respectively found on dendritic cells (DCs), and on endothelial cells of liver sinusoids and lymph node sinuses. These interactions allow capture of viral particles at mucosal surfaces by these cells and subsequent transmission to permissive cells. HIV subverts the migration properties of dendritic cells to gain access to CD4+ T-cells in lymph nodes. Virus transmission to permissive T-cells occurs either in trans (without DCs infection, through viral capture and transmission), or in cis (following DCs productive infection, through the usual CD4-gp120 interaction), thereby inducing a robust infection. In trans infection, bound virions remain infectious over days and it is proposed that they are not degraded, but protected in non-lysosomal acidic organelles within the DCs close to the cell membrane thus contributing to the viral infectious potential during DCs' migration from the periphery to the lymphoid tissues. On arrival at lymphoid tissues, intact virions recycle back to DCs' cell surface allowing virus transmission to CD4+ T-cells.</text>
</comment>
<dbReference type="HAMAP" id="MF_04083">
    <property type="entry name" value="HIV_ENV"/>
    <property type="match status" value="1"/>
</dbReference>
<evidence type="ECO:0000256" key="16">
    <source>
        <dbReference type="ARBA" id="ARBA00022729"/>
    </source>
</evidence>
<evidence type="ECO:0000256" key="6">
    <source>
        <dbReference type="ARBA" id="ARBA00004650"/>
    </source>
</evidence>
<sequence length="863" mass="97613">MRVMEIRRNYPNLWRWGILLLGMLMTCSAKEEDLWVTVYYGVPVWKEATTTLFCASDAKAYDTEVHNVWATHACVPTDPNPQEVLLENVTENFNMWKNNMVEQMHEDIISLWDQSLKPCVKLTPLCVTLNCTDYVGSTNTTGNGTGASTNSSGRTIEEGDMKNCSFNITTSMRDKIKKEYALFYKLDVVQMDNDKDNTSYDNTSYRLISCDTSVITQACPKVSFGPIPIHYCAPAGYAILKCKDKKFNGTGPCANVSTVQCTHGIRPVVSTQLLLNGSLAEEEVIIRSENFTNNAKTILVQLKDPVEIKCIRPGNNTRRSIRIGPGSAFFTTGEIIGDIRQAHCNISVDRWNKTLDQIFKKLREQFNKTAIVFNQSSGGDPEIVMHSFNCGGEFFYCNTTQLFNSTWNGTSGANYTENGTITLPCRIKQIINMWQGVGKAMYAPPIKGNISCTSNITGLLLTRDGGNTTNDTEVFRPGGGDMKDNWRSELYKYKVVKIEPLGVAPTKAKRRVVQREKRAVGLGALFLGFLGAAGSTMGAASVTLTVQARLLLSGIVQQQNNLLRAIEAQQHLLQLTVWGIKQLQARILAVERYLQDQQLLGIWGCSGKLICTTAVPWNASWSNKSLNKIWDNMTWMEWDREINNYTSLIYTLIEESQNQQEKNEQELLELDKWASLWNWFDISNWLWYIKIFIMVVGGLVGLRIVFTVLSIVNRVRQGYSPLSFQTRLPAQRGPDRPEGIEEEGGERDRDRSGQLVNGFLALIWGDLWNLCLFSYHRLRDLLLIVTRIVELLGRRGWEVLKYWWNLLTYWSQELKNSAVSLLNATAIAVAEGTDRIIEVLQRIFRAVLHIPTRIRQGLERALL</sequence>
<evidence type="ECO:0000256" key="12">
    <source>
        <dbReference type="ARBA" id="ARBA00022595"/>
    </source>
</evidence>
<feature type="short sequence motif" description="YXXL motif; contains endocytosis signal" evidence="33">
    <location>
        <begin position="719"/>
        <end position="722"/>
    </location>
</feature>
<comment type="domain">
    <text evidence="33 34">The 17 amino acids long immunosuppressive region is present in many retroviral envelope proteins. Synthetic peptides derived from this relatively conserved sequence inhibit immune function in vitro and in vivo.</text>
</comment>
<evidence type="ECO:0000256" key="4">
    <source>
        <dbReference type="ARBA" id="ARBA00004563"/>
    </source>
</evidence>
<comment type="miscellaneous">
    <text evidence="33">HIV-1 lineages are divided in three main groups, M (for Major), O (for Outlier), and N (for New, or Non-M, Non-O). The vast majority of strains found worldwide belong to the group M. Group O seems to be endemic to and largely confined to Cameroon and neighboring countries in West Central Africa, where these viruses represent a small minority of HIV-1 strains. The group N is represented by a limited number of isolates from Cameroonian persons. The group M is further subdivided in 9 clades or subtypes (A to D, F to H, J and K).</text>
</comment>
<evidence type="ECO:0000256" key="13">
    <source>
        <dbReference type="ARBA" id="ARBA00022685"/>
    </source>
</evidence>
<dbReference type="Gene3D" id="1.10.287.210">
    <property type="match status" value="1"/>
</dbReference>
<comment type="similarity">
    <text evidence="33">Belongs to the HIV-1 env protein family.</text>
</comment>
<dbReference type="InterPro" id="IPR000328">
    <property type="entry name" value="GP41-like"/>
</dbReference>
<keyword evidence="18 33" id="KW-0946">Virion</keyword>
<feature type="region of interest" description="Fusion peptide" evidence="33">
    <location>
        <begin position="519"/>
        <end position="539"/>
    </location>
</feature>
<dbReference type="FunFam" id="2.170.40.20:FF:000003">
    <property type="entry name" value="Envelope glycoprotein gp160"/>
    <property type="match status" value="1"/>
</dbReference>
<feature type="disulfide bond" evidence="33">
    <location>
        <begin position="605"/>
        <end position="611"/>
    </location>
</feature>
<feature type="transmembrane region" description="Helical" evidence="34">
    <location>
        <begin position="685"/>
        <end position="712"/>
    </location>
</feature>
<evidence type="ECO:0000256" key="24">
    <source>
        <dbReference type="ARBA" id="ARBA00023054"/>
    </source>
</evidence>
<dbReference type="InterPro" id="IPR037527">
    <property type="entry name" value="Gp160"/>
</dbReference>
<evidence type="ECO:0000256" key="32">
    <source>
        <dbReference type="ARBA" id="ARBA00062028"/>
    </source>
</evidence>
<evidence type="ECO:0000313" key="38">
    <source>
        <dbReference type="EMBL" id="ABE03272.1"/>
    </source>
</evidence>
<evidence type="ECO:0000256" key="9">
    <source>
        <dbReference type="ARBA" id="ARBA00022511"/>
    </source>
</evidence>
<feature type="region of interest" description="Immunosuppression" evidence="33">
    <location>
        <begin position="581"/>
        <end position="599"/>
    </location>
</feature>
<feature type="domain" description="Human immunodeficiency virus 1 envelope glycoprotein Gp120" evidence="36">
    <location>
        <begin position="34"/>
        <end position="518"/>
    </location>
</feature>
<evidence type="ECO:0000256" key="20">
    <source>
        <dbReference type="ARBA" id="ARBA00022879"/>
    </source>
</evidence>
<comment type="domain">
    <text evidence="33">The CD4-binding region is targeted by the antibody b12.</text>
</comment>
<evidence type="ECO:0000256" key="7">
    <source>
        <dbReference type="ARBA" id="ARBA00022506"/>
    </source>
</evidence>
<evidence type="ECO:0000256" key="18">
    <source>
        <dbReference type="ARBA" id="ARBA00022844"/>
    </source>
</evidence>
<evidence type="ECO:0000256" key="28">
    <source>
        <dbReference type="ARBA" id="ARBA00023180"/>
    </source>
</evidence>
<comment type="subcellular location">
    <molecule>Transmembrane protein gp41</molecule>
    <subcellularLocation>
        <location evidence="33">Virion membrane</location>
        <topology evidence="33">Single-pass type I membrane protein</topology>
    </subcellularLocation>
    <subcellularLocation>
        <location evidence="33">Host cell membrane</location>
        <topology evidence="33">Single-pass type I membrane protein</topology>
    </subcellularLocation>
    <subcellularLocation>
        <location evidence="33">Host endosome membrane</location>
        <topology evidence="33">Single-pass type I membrane protein</topology>
    </subcellularLocation>
    <text evidence="33">It is probably concentrated at the site of budding and incorporated into the virions possibly by contacts between the cytoplasmic tail of Env and the N-terminus of Gag.</text>
</comment>
<dbReference type="GO" id="GO:0055036">
    <property type="term" value="C:virion membrane"/>
    <property type="evidence" value="ECO:0007669"/>
    <property type="project" value="UniProtKB-SubCell"/>
</dbReference>
<organismHost>
    <name type="scientific">Homo sapiens</name>
    <name type="common">Human</name>
    <dbReference type="NCBI Taxonomy" id="9606"/>
</organismHost>
<accession>Q1HT44</accession>
<dbReference type="CDD" id="cd09909">
    <property type="entry name" value="HIV-1-like_HR1-HR2"/>
    <property type="match status" value="1"/>
</dbReference>
<feature type="region of interest" description="CD4-binding loop" evidence="33">
    <location>
        <begin position="376"/>
        <end position="386"/>
    </location>
</feature>
<evidence type="ECO:0000256" key="23">
    <source>
        <dbReference type="ARBA" id="ARBA00023046"/>
    </source>
</evidence>
<keyword evidence="21 33" id="KW-1164">Virus endocytosis by host</keyword>
<feature type="disulfide bond" evidence="33">
    <location>
        <begin position="232"/>
        <end position="261"/>
    </location>
</feature>
<keyword evidence="11 33" id="KW-0945">Host-virus interaction</keyword>
<feature type="lipid moiety-binding region" description="S-palmitoyl cysteine; by host" evidence="33">
    <location>
        <position position="771"/>
    </location>
</feature>
<keyword evidence="20 33" id="KW-0261">Viral envelope protein</keyword>
<dbReference type="GO" id="GO:0052031">
    <property type="term" value="P:symbiont-mediated perturbation of host defense response"/>
    <property type="evidence" value="ECO:0007669"/>
    <property type="project" value="UniProtKB-UniRule"/>
</dbReference>
<evidence type="ECO:0000256" key="1">
    <source>
        <dbReference type="ARBA" id="ARBA00004402"/>
    </source>
</evidence>
<keyword evidence="16 33" id="KW-0732">Signal</keyword>
<evidence type="ECO:0000256" key="17">
    <source>
        <dbReference type="ARBA" id="ARBA00022804"/>
    </source>
</evidence>
<comment type="function">
    <text evidence="33">Envelope glycoprotein gp160: Oligomerizes in the host endoplasmic reticulum into predominantly trimers. In a second time, gp160 transits in the host Golgi, where glycosylation is completed. The precursor is then proteolytically cleaved in the trans-Golgi and thereby activated by cellular furin or furin-like proteases to produce gp120 and gp41.</text>
</comment>
<dbReference type="GO" id="GO:1903908">
    <property type="term" value="P:positive regulation of plasma membrane raft polarization"/>
    <property type="evidence" value="ECO:0007669"/>
    <property type="project" value="UniProtKB-UniRule"/>
</dbReference>
<evidence type="ECO:0000256" key="34">
    <source>
        <dbReference type="RuleBase" id="RU363095"/>
    </source>
</evidence>
<feature type="chain" id="PRO_5023555661" description="Envelope glycoprotein gp160" evidence="33">
    <location>
        <begin position="33"/>
        <end position="863"/>
    </location>
</feature>
<keyword evidence="29 33" id="KW-0899">Viral immunoevasion</keyword>
<keyword evidence="9 33" id="KW-1032">Host cell membrane</keyword>
<keyword evidence="7 33" id="KW-1168">Fusion of virus membrane with host membrane</keyword>
<evidence type="ECO:0000256" key="19">
    <source>
        <dbReference type="ARBA" id="ARBA00022870"/>
    </source>
</evidence>
<dbReference type="GO" id="GO:0005198">
    <property type="term" value="F:structural molecule activity"/>
    <property type="evidence" value="ECO:0007669"/>
    <property type="project" value="UniProtKB-UniRule"/>
</dbReference>
<comment type="miscellaneous">
    <text evidence="33">Inhibitors targeting HIV-1 viral envelope proteins are used as antiretroviral drugs. Attachment of virions to the cell surface via non-specific interactions and CD4 binding can be blocked by inhibitors that include cyanovirin-N, cyclotriazadisulfonamide analogs, PRO 2000, TNX 355 and PRO 542. In addition, BMS 806 can block CD4-induced conformational changes. Env interactions with the coreceptor molecules can be targeted by CCR5 antagonists including SCH-D, maraviroc (UK 427857) and aplaviroc (GW 873140), and the CXCR4 antagonist AMD 070. Fusion of viral and cellular membranes can be inhibited by peptides such as enfuvirtide and tifuvirtide (T 1249). Resistance to inhibitors associated with mutations in Env are observed. Most of the time, single mutations confer only a modest reduction in drug susceptibility. Combination of several mutations is usually required to develop a high-level drug resistance.</text>
</comment>
<keyword evidence="14 33" id="KW-0812">Transmembrane</keyword>
<evidence type="ECO:0000256" key="27">
    <source>
        <dbReference type="ARBA" id="ARBA00023157"/>
    </source>
</evidence>
<evidence type="ECO:0000259" key="36">
    <source>
        <dbReference type="Pfam" id="PF00516"/>
    </source>
</evidence>
<comment type="domain">
    <text evidence="33">Some of the most genetically diverse regions of the viral genome are present in Env. They are called variable regions 1 through 5 (V1 through V5). Coreceptor usage of gp120 is determined mainly by the primary structure of the third variable region (V3) in the outer domain of gp120. The sequence of V3 determines which coreceptor, CCR5 and/or CXCR4 (corresponding to R5/macrophage, X4/T cell and R5X4/T cell and macrophage tropism), is used to trigger the fusion potential of the Env complex, and hence which cells the virus can infect. Binding to CCR5 involves a region adjacent in addition to V3.</text>
</comment>
<reference evidence="38" key="1">
    <citation type="journal article" date="2006" name="J. Virol.">
        <title>Neutralizing antibodies do not mediate suppression of human immunodeficiency virus type 1 in elite suppressors or selection of plasma virus variants in patients on highly active antiretroviral therapy.</title>
        <authorList>
            <person name="Bailey J.R."/>
            <person name="Lassen K.G."/>
            <person name="Yang H.C."/>
            <person name="Quinn T.C."/>
            <person name="Ray S.C."/>
            <person name="Blankson J.N."/>
            <person name="Siliciano R.F."/>
        </authorList>
    </citation>
    <scope>NUCLEOTIDE SEQUENCE</scope>
    <source>
        <strain evidence="38">H22v1ed3.1</strain>
    </source>
</reference>
<keyword evidence="25 33" id="KW-0472">Membrane</keyword>
<keyword evidence="23 33" id="KW-1039">Host endosome</keyword>
<feature type="region of interest" description="V5" evidence="33">
    <location>
        <begin position="468"/>
        <end position="478"/>
    </location>
</feature>
<keyword evidence="13 33" id="KW-0165">Cleavage on pair of basic residues</keyword>
<name>Q1HT44_HV1</name>
<comment type="subunit">
    <text evidence="32">The mature envelope protein (Env) consists of a homotrimer of non-covalently associated gp120-gp41 heterodimers. The resulting complex protrudes from the virus surface as a spike. There seems to be as few as 10 spikes on the average virion. Interacts with host CD4, CCR5 and CXCR4. Gp120 also interacts with the C-type lectins CD209/DC-SIGN and CLEC4M/DC-SIGNR (collectively referred to as DC-SIGN(R)). Gp120 and gp41 interact with GalCer. Gp120 interacts with host ITGA4/ITGB7 complex; on CD4+ T-cells, this interaction results in rapid activation of integrin ITGAL/LFA-1, which facilitates efficient cell-to-cell spreading of HIV-1. Gp120 interacts with cell-associated heparan sulfate; this interaction increases virus infectivity on permissive cells and may be involved in infection of CD4- cells.</text>
</comment>
<dbReference type="Gene3D" id="1.20.5.490">
    <property type="entry name" value="Single helix bin"/>
    <property type="match status" value="1"/>
</dbReference>
<evidence type="ECO:0000256" key="2">
    <source>
        <dbReference type="ARBA" id="ARBA00004433"/>
    </source>
</evidence>
<keyword evidence="30 33" id="KW-0449">Lipoprotein</keyword>
<dbReference type="GO" id="GO:0044175">
    <property type="term" value="C:host cell endosome membrane"/>
    <property type="evidence" value="ECO:0007669"/>
    <property type="project" value="UniProtKB-SubCell"/>
</dbReference>
<feature type="chain" id="PRO_5023555662" description="Transmembrane protein gp41" evidence="33">
    <location>
        <begin position="519"/>
        <end position="863"/>
    </location>
</feature>
<dbReference type="GO" id="GO:0016020">
    <property type="term" value="C:membrane"/>
    <property type="evidence" value="ECO:0007669"/>
    <property type="project" value="UniProtKB-UniRule"/>
</dbReference>
<dbReference type="GO" id="GO:0019031">
    <property type="term" value="C:viral envelope"/>
    <property type="evidence" value="ECO:0007669"/>
    <property type="project" value="UniProtKB-KW"/>
</dbReference>
<proteinExistence type="inferred from homology"/>
<dbReference type="SUPFAM" id="SSF56502">
    <property type="entry name" value="gp120 core"/>
    <property type="match status" value="2"/>
</dbReference>
<comment type="PTM">
    <text evidence="33">Specific enzymatic cleavages in vivo yield mature proteins. Envelope glycoproteins are synthesized as a inactive precursor that is heavily N-glycosylated and processed likely by host cell furin in the Golgi to yield the mature SU and TM proteins. The cleavage site between SU and TM requires the minimal sequence [KR]-X-[KR]-R. About 2 of the 9 disulfide bonds of gp41 are reduced by P4HB/PDI, following binding to CD4 receptor.</text>
</comment>
<keyword evidence="15 33" id="KW-0053">Apoptosis</keyword>
<evidence type="ECO:0000256" key="15">
    <source>
        <dbReference type="ARBA" id="ARBA00022703"/>
    </source>
</evidence>
<comment type="function">
    <text evidence="33">Transmembrane protein gp41: Acts as a class I viral fusion protein. Under the current model, the protein has at least 3 conformational states: pre-fusion native state, pre-hairpin intermediate state, and post-fusion hairpin state. During fusion of viral and target intracellular membranes, the coiled coil regions (heptad repeats) assume a trimer-of-hairpins structure, positioning the fusion peptide in close proximity to the C-terminal region of the ectodomain. The formation of this structure appears to drive apposition and subsequent fusion of viral and target cell membranes. Complete fusion occurs in host cell endosomes and is dynamin-dependent, however some lipid transfer might occur at the plasma membrane. The virus undergoes clathrin-dependent internalization long before endosomal fusion, thus minimizing the surface exposure of conserved viral epitopes during fusion and reducing the efficacy of inhibitors targeting these epitopes. Membranes fusion leads to delivery of the nucleocapsid into the cytoplasm.</text>
</comment>